<dbReference type="InterPro" id="IPR013785">
    <property type="entry name" value="Aldolase_TIM"/>
</dbReference>
<dbReference type="Proteomes" id="UP000671908">
    <property type="component" value="Chromosome"/>
</dbReference>
<dbReference type="PANTHER" id="PTHR11228">
    <property type="entry name" value="RADICAL SAM DOMAIN PROTEIN"/>
    <property type="match status" value="1"/>
</dbReference>
<gene>
    <name evidence="1" type="ORF">HRQ91_04890</name>
</gene>
<name>A0A975F403_9SPIR</name>
<evidence type="ECO:0000313" key="1">
    <source>
        <dbReference type="EMBL" id="QTQ13848.1"/>
    </source>
</evidence>
<dbReference type="Gene3D" id="3.20.20.70">
    <property type="entry name" value="Aldolase class I"/>
    <property type="match status" value="1"/>
</dbReference>
<dbReference type="SUPFAM" id="SSF102114">
    <property type="entry name" value="Radical SAM enzymes"/>
    <property type="match status" value="1"/>
</dbReference>
<keyword evidence="2" id="KW-1185">Reference proteome</keyword>
<dbReference type="EMBL" id="CP054142">
    <property type="protein sequence ID" value="QTQ13848.1"/>
    <property type="molecule type" value="Genomic_DNA"/>
</dbReference>
<dbReference type="CDD" id="cd21109">
    <property type="entry name" value="SPASM"/>
    <property type="match status" value="1"/>
</dbReference>
<dbReference type="NCBIfam" id="TIGR04321">
    <property type="entry name" value="spiroSPASM"/>
    <property type="match status" value="1"/>
</dbReference>
<dbReference type="CDD" id="cd01335">
    <property type="entry name" value="Radical_SAM"/>
    <property type="match status" value="1"/>
</dbReference>
<sequence>MKNIVVLFAPSVSLHMFDKKFDGLSAYEKTLFWTKNIPDLAGVFIFADGKTSAACAELNEKNEMSQVSVVEKPSWTVSSLLHSMHEACLSSNARNIVYAWADCPFLNTALTLEVIKTHSEYIAEYTFADGYPYGFAPELINCDTAAIIEKLSLRKDVPGAAGDNPVSRDCIFSAMKADINAFEIETVISPVDWRMYRLGFHCASKEGLLACLKLAEISCGKGGNEGNTADGDSRVPDAVSAEELSGMACKCAGILRTVPGFYNIQIETESRSRCVYSPYDDVLEKTKKKFDKMPLEKFKTLVNRIADFSENAVLSLSLWGEPLYHEHIKDIVSEVLKYPGLSVFIETTGDGLSEALASQIAEICDRCAPRTNGYAPVMWVVLLDSVTKEKYKEIHFVDGFELALNSINLLSKYFPKSVYPQFVRMDMNEEQLETFYRFWSAEDSPSHGNFIIQKYNSYIGLLPERKPCDLSPVERYPDWHLRRDMVILSDGSVPLYKECMFDDIIGNVFEEPLEVIWHKSDRLMEDQINKKYDKISGTYDEYYTFNF</sequence>
<reference evidence="1 2" key="1">
    <citation type="journal article" date="2021" name="Microbiol. Resour. Announc.">
        <title>Complete Genome Sequences of Three Human Oral Treponema parvum Isolates.</title>
        <authorList>
            <person name="Zeng H."/>
            <person name="Watt R.M."/>
        </authorList>
    </citation>
    <scope>NUCLEOTIDE SEQUENCE [LARGE SCALE GENOMIC DNA]</scope>
    <source>
        <strain evidence="1 2">ATCC 700770</strain>
    </source>
</reference>
<dbReference type="AlphaFoldDB" id="A0A975F403"/>
<dbReference type="PANTHER" id="PTHR11228:SF7">
    <property type="entry name" value="PQQA PEPTIDE CYCLASE"/>
    <property type="match status" value="1"/>
</dbReference>
<dbReference type="RefSeq" id="WP_210120521.1">
    <property type="nucleotide sequence ID" value="NZ_CP054142.1"/>
</dbReference>
<dbReference type="InterPro" id="IPR058240">
    <property type="entry name" value="rSAM_sf"/>
</dbReference>
<evidence type="ECO:0000313" key="2">
    <source>
        <dbReference type="Proteomes" id="UP000671908"/>
    </source>
</evidence>
<accession>A0A975F403</accession>
<organism evidence="1 2">
    <name type="scientific">Treponema parvum</name>
    <dbReference type="NCBI Taxonomy" id="138851"/>
    <lineage>
        <taxon>Bacteria</taxon>
        <taxon>Pseudomonadati</taxon>
        <taxon>Spirochaetota</taxon>
        <taxon>Spirochaetia</taxon>
        <taxon>Spirochaetales</taxon>
        <taxon>Treponemataceae</taxon>
        <taxon>Treponema</taxon>
    </lineage>
</organism>
<dbReference type="KEGG" id="tpav:HRQ91_04890"/>
<proteinExistence type="predicted"/>
<protein>
    <submittedName>
        <fullName evidence="1">Spiro-SPASM protein</fullName>
    </submittedName>
</protein>
<dbReference type="InterPro" id="IPR027608">
    <property type="entry name" value="Spiro_SPASM"/>
</dbReference>
<dbReference type="InterPro" id="IPR050377">
    <property type="entry name" value="Radical_SAM_PqqE_MftC-like"/>
</dbReference>